<dbReference type="SMART" id="SM00980">
    <property type="entry name" value="THAP"/>
    <property type="match status" value="1"/>
</dbReference>
<dbReference type="Proteomes" id="UP000694920">
    <property type="component" value="Unplaced"/>
</dbReference>
<dbReference type="RefSeq" id="XP_024940219.1">
    <property type="nucleotide sequence ID" value="XM_025084451.1"/>
</dbReference>
<dbReference type="RefSeq" id="XP_024940218.1">
    <property type="nucleotide sequence ID" value="XM_025084450.1"/>
</dbReference>
<gene>
    <name evidence="8 9 10 11 12 13 14 15 16" type="primary">LOC107267238</name>
</gene>
<evidence type="ECO:0000256" key="3">
    <source>
        <dbReference type="ARBA" id="ARBA00022833"/>
    </source>
</evidence>
<dbReference type="RefSeq" id="XP_024940222.1">
    <property type="nucleotide sequence ID" value="XM_025084454.1"/>
</dbReference>
<protein>
    <submittedName>
        <fullName evidence="8 9">Uncharacterized protein LOC107267238</fullName>
    </submittedName>
</protein>
<evidence type="ECO:0000256" key="1">
    <source>
        <dbReference type="ARBA" id="ARBA00022723"/>
    </source>
</evidence>
<dbReference type="InterPro" id="IPR006612">
    <property type="entry name" value="THAP_Znf"/>
</dbReference>
<sequence>MTRRCVVPGCKTGRRTCEVKWSIFRAPHNFCDLQKWAKAIPGIDTLEPKHFVCEKHFDSKYIHREWVKRDSNNRIIAQSPYQRVQLDKLAIPTEFDDIADIEGPTHSSITIVSETVKNENEDQGNVPVESILSSVKSLDPVQQATGLQFESSSNLQLPHDTMTPLTQNVYVDIKKSPDDIKVPSNVKLPVSVDIGDSASRKMNSNHPVMKVACSQTTVRHTEATSLCVQPLKVYSTVVLVDTGSGNYEKCSLAVPKPWSLLHMPIDDGQRVTFALVIRKRQDDITVSPIIQKSVTLNADRTMNYHVYGCLSNTQDTGLENILLTNESFPNVLKRFQEMTICHGLGAVDTNHLPRDSVIIDNVEQWRSKRCTLLLKKGRCYSCAKMRKRALQNMSRLQSRRTFNRISKLSNSIDQYKLAAMRKKLSREQRQKNRAKKQVQYLTNCLKKLKVEIASMKLATLHRKCAELNVSGSQKAALKEIIAAASTDVKGRRYTQEWIMLCMLMNIRSPGYYEFLRKNNVLPLPCTRTIRTYFSLIDSKCVFDVKFAEILKKQFATKSPLQRNGVLLVDEINLRKSVAVCSKNDLRWLNRLRR</sequence>
<dbReference type="GeneID" id="107267238"/>
<evidence type="ECO:0000313" key="7">
    <source>
        <dbReference type="Proteomes" id="UP000694920"/>
    </source>
</evidence>
<evidence type="ECO:0000313" key="10">
    <source>
        <dbReference type="RefSeq" id="XP_024940217.1"/>
    </source>
</evidence>
<feature type="domain" description="THAP-type" evidence="6">
    <location>
        <begin position="1"/>
        <end position="95"/>
    </location>
</feature>
<evidence type="ECO:0000313" key="16">
    <source>
        <dbReference type="RefSeq" id="XP_024940224.1"/>
    </source>
</evidence>
<evidence type="ECO:0000313" key="8">
    <source>
        <dbReference type="RefSeq" id="XP_024940215.1"/>
    </source>
</evidence>
<reference evidence="8 9" key="1">
    <citation type="submission" date="2025-04" db="UniProtKB">
        <authorList>
            <consortium name="RefSeq"/>
        </authorList>
    </citation>
    <scope>IDENTIFICATION</scope>
</reference>
<dbReference type="SUPFAM" id="SSF57716">
    <property type="entry name" value="Glucocorticoid receptor-like (DNA-binding domain)"/>
    <property type="match status" value="1"/>
</dbReference>
<proteinExistence type="predicted"/>
<keyword evidence="7" id="KW-1185">Reference proteome</keyword>
<dbReference type="RefSeq" id="XP_024940220.1">
    <property type="nucleotide sequence ID" value="XM_025084452.1"/>
</dbReference>
<evidence type="ECO:0000313" key="12">
    <source>
        <dbReference type="RefSeq" id="XP_024940219.1"/>
    </source>
</evidence>
<dbReference type="RefSeq" id="XP_024940221.1">
    <property type="nucleotide sequence ID" value="XM_025084453.1"/>
</dbReference>
<dbReference type="PROSITE" id="PS50950">
    <property type="entry name" value="ZF_THAP"/>
    <property type="match status" value="1"/>
</dbReference>
<dbReference type="GO" id="GO:0008270">
    <property type="term" value="F:zinc ion binding"/>
    <property type="evidence" value="ECO:0007669"/>
    <property type="project" value="UniProtKB-KW"/>
</dbReference>
<keyword evidence="4 5" id="KW-0238">DNA-binding</keyword>
<keyword evidence="1" id="KW-0479">Metal-binding</keyword>
<dbReference type="RefSeq" id="XP_024940217.1">
    <property type="nucleotide sequence ID" value="XM_025084449.1"/>
</dbReference>
<evidence type="ECO:0000259" key="6">
    <source>
        <dbReference type="PROSITE" id="PS50950"/>
    </source>
</evidence>
<evidence type="ECO:0000256" key="5">
    <source>
        <dbReference type="PROSITE-ProRule" id="PRU00309"/>
    </source>
</evidence>
<evidence type="ECO:0000256" key="2">
    <source>
        <dbReference type="ARBA" id="ARBA00022771"/>
    </source>
</evidence>
<evidence type="ECO:0000256" key="4">
    <source>
        <dbReference type="ARBA" id="ARBA00023125"/>
    </source>
</evidence>
<name>A0AAJ7RGZ2_CEPCN</name>
<accession>A0AAJ7RGZ2</accession>
<dbReference type="RefSeq" id="XP_024940224.1">
    <property type="nucleotide sequence ID" value="XM_025084456.1"/>
</dbReference>
<dbReference type="Pfam" id="PF05485">
    <property type="entry name" value="THAP"/>
    <property type="match status" value="1"/>
</dbReference>
<evidence type="ECO:0000313" key="9">
    <source>
        <dbReference type="RefSeq" id="XP_024940216.1"/>
    </source>
</evidence>
<dbReference type="AlphaFoldDB" id="A0AAJ7RGZ2"/>
<evidence type="ECO:0000313" key="13">
    <source>
        <dbReference type="RefSeq" id="XP_024940220.1"/>
    </source>
</evidence>
<dbReference type="RefSeq" id="XP_024940215.1">
    <property type="nucleotide sequence ID" value="XM_025084447.1"/>
</dbReference>
<keyword evidence="3" id="KW-0862">Zinc</keyword>
<evidence type="ECO:0000313" key="14">
    <source>
        <dbReference type="RefSeq" id="XP_024940221.1"/>
    </source>
</evidence>
<evidence type="ECO:0000313" key="15">
    <source>
        <dbReference type="RefSeq" id="XP_024940222.1"/>
    </source>
</evidence>
<dbReference type="RefSeq" id="XP_024940216.1">
    <property type="nucleotide sequence ID" value="XM_025084448.1"/>
</dbReference>
<keyword evidence="2 5" id="KW-0863">Zinc-finger</keyword>
<dbReference type="GO" id="GO:0003677">
    <property type="term" value="F:DNA binding"/>
    <property type="evidence" value="ECO:0007669"/>
    <property type="project" value="UniProtKB-UniRule"/>
</dbReference>
<organism evidence="7 9">
    <name type="scientific">Cephus cinctus</name>
    <name type="common">Wheat stem sawfly</name>
    <dbReference type="NCBI Taxonomy" id="211228"/>
    <lineage>
        <taxon>Eukaryota</taxon>
        <taxon>Metazoa</taxon>
        <taxon>Ecdysozoa</taxon>
        <taxon>Arthropoda</taxon>
        <taxon>Hexapoda</taxon>
        <taxon>Insecta</taxon>
        <taxon>Pterygota</taxon>
        <taxon>Neoptera</taxon>
        <taxon>Endopterygota</taxon>
        <taxon>Hymenoptera</taxon>
        <taxon>Cephoidea</taxon>
        <taxon>Cephidae</taxon>
        <taxon>Cephus</taxon>
    </lineage>
</organism>
<dbReference type="KEGG" id="ccin:107267238"/>
<evidence type="ECO:0000313" key="11">
    <source>
        <dbReference type="RefSeq" id="XP_024940218.1"/>
    </source>
</evidence>